<dbReference type="EC" id="6.2.1.3" evidence="3"/>
<proteinExistence type="predicted"/>
<evidence type="ECO:0000256" key="1">
    <source>
        <dbReference type="ARBA" id="ARBA00022598"/>
    </source>
</evidence>
<dbReference type="InterPro" id="IPR020845">
    <property type="entry name" value="AMP-binding_CS"/>
</dbReference>
<name>A0A914UHQ7_9BILA</name>
<evidence type="ECO:0000256" key="2">
    <source>
        <dbReference type="ARBA" id="ARBA00022832"/>
    </source>
</evidence>
<keyword evidence="2" id="KW-0443">Lipid metabolism</keyword>
<dbReference type="GO" id="GO:0004467">
    <property type="term" value="F:long-chain fatty acid-CoA ligase activity"/>
    <property type="evidence" value="ECO:0007669"/>
    <property type="project" value="UniProtKB-EC"/>
</dbReference>
<keyword evidence="5" id="KW-1185">Reference proteome</keyword>
<dbReference type="PANTHER" id="PTHR43272:SF89">
    <property type="entry name" value="LONG-CHAIN-FATTY-ACID--COA LIGASE"/>
    <property type="match status" value="1"/>
</dbReference>
<dbReference type="PANTHER" id="PTHR43272">
    <property type="entry name" value="LONG-CHAIN-FATTY-ACID--COA LIGASE"/>
    <property type="match status" value="1"/>
</dbReference>
<dbReference type="InterPro" id="IPR000873">
    <property type="entry name" value="AMP-dep_synth/lig_dom"/>
</dbReference>
<dbReference type="GO" id="GO:0016020">
    <property type="term" value="C:membrane"/>
    <property type="evidence" value="ECO:0007669"/>
    <property type="project" value="TreeGrafter"/>
</dbReference>
<dbReference type="Proteomes" id="UP000887566">
    <property type="component" value="Unplaced"/>
</dbReference>
<feature type="domain" description="AMP-dependent synthetase/ligase" evidence="4">
    <location>
        <begin position="53"/>
        <end position="463"/>
    </location>
</feature>
<evidence type="ECO:0000313" key="5">
    <source>
        <dbReference type="Proteomes" id="UP000887566"/>
    </source>
</evidence>
<evidence type="ECO:0000256" key="3">
    <source>
        <dbReference type="ARBA" id="ARBA00026121"/>
    </source>
</evidence>
<dbReference type="AlphaFoldDB" id="A0A914UHQ7"/>
<dbReference type="SUPFAM" id="SSF56801">
    <property type="entry name" value="Acetyl-CoA synthetase-like"/>
    <property type="match status" value="1"/>
</dbReference>
<dbReference type="GO" id="GO:0005783">
    <property type="term" value="C:endoplasmic reticulum"/>
    <property type="evidence" value="ECO:0007669"/>
    <property type="project" value="TreeGrafter"/>
</dbReference>
<sequence>GDERIHASVLTAGNELVEATPDGIVTTLYEALQRATKISNNGEFVGERLGPKKRYSWLRYQEVLERSQRIGSAMIRLGQNPGDRTKIGICGLSSTEYLIATYGCMSYSMIIVPLYHHYKQDVLCQIITNCSIELIFCDTQERANSFLLESDNLPNLKTIVVMKPGKKPGNINGPSMTKPNISLFEWDYLLKLGDTHLKPVTPPTVHDIYIICHTSGTTGTPKGVQLTHRALLAAMAGLYHQWCRPPHRMVFDHKDVYFSFLSLAHVYEQLLQSFIIYVGGRIGFFGGDLKNILEDMQTLKPTLIAMVPRLLNRFYDSIHANIENAGAIKKFLFRKAVTSKTARLNRGIMNYSTLWDKLVFKKIHAMFGGRLRLITTGGAPIAPDVLRFSRLAYGCPVFEGYGQTECSAAGTLSLPFDTQGGHVGGPSSWAHVKLVDVPELGYIAADDKGEVCFRGAAIMSGYYGDDALTKEAIDKEGKFSYHFFHIIVITRLSHTERY</sequence>
<dbReference type="Pfam" id="PF00501">
    <property type="entry name" value="AMP-binding"/>
    <property type="match status" value="1"/>
</dbReference>
<dbReference type="InterPro" id="IPR042099">
    <property type="entry name" value="ANL_N_sf"/>
</dbReference>
<dbReference type="PROSITE" id="PS00455">
    <property type="entry name" value="AMP_BINDING"/>
    <property type="match status" value="1"/>
</dbReference>
<reference evidence="6" key="1">
    <citation type="submission" date="2022-11" db="UniProtKB">
        <authorList>
            <consortium name="WormBaseParasite"/>
        </authorList>
    </citation>
    <scope>IDENTIFICATION</scope>
</reference>
<evidence type="ECO:0000259" key="4">
    <source>
        <dbReference type="Pfam" id="PF00501"/>
    </source>
</evidence>
<evidence type="ECO:0000313" key="6">
    <source>
        <dbReference type="WBParaSite" id="PSAMB.scaffold10133size4314.g33065.t1"/>
    </source>
</evidence>
<keyword evidence="2" id="KW-0276">Fatty acid metabolism</keyword>
<keyword evidence="1" id="KW-0436">Ligase</keyword>
<protein>
    <recommendedName>
        <fullName evidence="3">long-chain-fatty-acid--CoA ligase</fullName>
        <ecNumber evidence="3">6.2.1.3</ecNumber>
    </recommendedName>
</protein>
<dbReference type="Gene3D" id="3.40.50.12780">
    <property type="entry name" value="N-terminal domain of ligase-like"/>
    <property type="match status" value="1"/>
</dbReference>
<accession>A0A914UHQ7</accession>
<dbReference type="WBParaSite" id="PSAMB.scaffold10133size4314.g33065.t1">
    <property type="protein sequence ID" value="PSAMB.scaffold10133size4314.g33065.t1"/>
    <property type="gene ID" value="PSAMB.scaffold10133size4314.g33065"/>
</dbReference>
<organism evidence="5 6">
    <name type="scientific">Plectus sambesii</name>
    <dbReference type="NCBI Taxonomy" id="2011161"/>
    <lineage>
        <taxon>Eukaryota</taxon>
        <taxon>Metazoa</taxon>
        <taxon>Ecdysozoa</taxon>
        <taxon>Nematoda</taxon>
        <taxon>Chromadorea</taxon>
        <taxon>Plectida</taxon>
        <taxon>Plectina</taxon>
        <taxon>Plectoidea</taxon>
        <taxon>Plectidae</taxon>
        <taxon>Plectus</taxon>
    </lineage>
</organism>